<dbReference type="InterPro" id="IPR015996">
    <property type="entry name" value="UCP028451"/>
</dbReference>
<dbReference type="PANTHER" id="PTHR36452:SF1">
    <property type="entry name" value="DUF2461 DOMAIN-CONTAINING PROTEIN"/>
    <property type="match status" value="1"/>
</dbReference>
<dbReference type="EMBL" id="JAPEVI010000003">
    <property type="protein sequence ID" value="MCX2721908.1"/>
    <property type="molecule type" value="Genomic_DNA"/>
</dbReference>
<protein>
    <submittedName>
        <fullName evidence="1">DUF2461 domain-containing protein</fullName>
    </submittedName>
</protein>
<gene>
    <name evidence="1" type="ORF">ON753_05745</name>
</gene>
<organism evidence="1 2">
    <name type="scientific">Roseibium salinum</name>
    <dbReference type="NCBI Taxonomy" id="1604349"/>
    <lineage>
        <taxon>Bacteria</taxon>
        <taxon>Pseudomonadati</taxon>
        <taxon>Pseudomonadota</taxon>
        <taxon>Alphaproteobacteria</taxon>
        <taxon>Hyphomicrobiales</taxon>
        <taxon>Stappiaceae</taxon>
        <taxon>Roseibium</taxon>
    </lineage>
</organism>
<dbReference type="NCBIfam" id="TIGR02453">
    <property type="entry name" value="TIGR02453 family protein"/>
    <property type="match status" value="1"/>
</dbReference>
<keyword evidence="2" id="KW-1185">Reference proteome</keyword>
<dbReference type="InterPro" id="IPR012808">
    <property type="entry name" value="CHP02453"/>
</dbReference>
<dbReference type="RefSeq" id="WP_265961613.1">
    <property type="nucleotide sequence ID" value="NZ_JAPEVI010000003.1"/>
</dbReference>
<reference evidence="1 2" key="1">
    <citation type="journal article" date="2016" name="Int. J. Syst. Evol. Microbiol.">
        <title>Labrenzia salina sp. nov., isolated from the rhizosphere of the halophyte Arthrocnemum macrostachyum.</title>
        <authorList>
            <person name="Camacho M."/>
            <person name="Redondo-Gomez S."/>
            <person name="Rodriguez-Llorente I."/>
            <person name="Rohde M."/>
            <person name="Sproer C."/>
            <person name="Schumann P."/>
            <person name="Klenk H.P."/>
            <person name="Montero-Calasanz M.D.C."/>
        </authorList>
    </citation>
    <scope>NUCLEOTIDE SEQUENCE [LARGE SCALE GENOMIC DNA]</scope>
    <source>
        <strain evidence="1 2">DSM 29163</strain>
    </source>
</reference>
<proteinExistence type="predicted"/>
<dbReference type="PIRSF" id="PIRSF028451">
    <property type="entry name" value="UCP028451"/>
    <property type="match status" value="1"/>
</dbReference>
<evidence type="ECO:0000313" key="2">
    <source>
        <dbReference type="Proteomes" id="UP001300261"/>
    </source>
</evidence>
<dbReference type="PANTHER" id="PTHR36452">
    <property type="entry name" value="CHROMOSOME 12, WHOLE GENOME SHOTGUN SEQUENCE"/>
    <property type="match status" value="1"/>
</dbReference>
<dbReference type="Proteomes" id="UP001300261">
    <property type="component" value="Unassembled WGS sequence"/>
</dbReference>
<sequence>MISAGYRPETFTFLKGLAANNTKTWFEANKSDYLHFVKQPSDALRRALQEALSELTGREITSKQFRINRDLRFSRDKRPFNAHVRMAFWPTGSTFEGKDAQPPSFFLSIEPDHIRIGTGCMAFSKPALTVFLHALETGEGETLLALLRKLQENGFEISEPDLANAPKGFPRDHPHAGLARHKGLGAWKTLGDTGLVQGNSGIAALADIWAGTLPFWKWQLGLLEKA</sequence>
<comment type="caution">
    <text evidence="1">The sequence shown here is derived from an EMBL/GenBank/DDBJ whole genome shotgun (WGS) entry which is preliminary data.</text>
</comment>
<accession>A0ABT3QY92</accession>
<dbReference type="Pfam" id="PF09365">
    <property type="entry name" value="DUF2461"/>
    <property type="match status" value="1"/>
</dbReference>
<evidence type="ECO:0000313" key="1">
    <source>
        <dbReference type="EMBL" id="MCX2721908.1"/>
    </source>
</evidence>
<name>A0ABT3QY92_9HYPH</name>